<name>A0A7Y0Y469_9ACTO</name>
<evidence type="ECO:0000313" key="1">
    <source>
        <dbReference type="EMBL" id="NMW64742.1"/>
    </source>
</evidence>
<dbReference type="Proteomes" id="UP000578252">
    <property type="component" value="Unassembled WGS sequence"/>
</dbReference>
<sequence length="82" mass="9458">MSTFQDEWVPRSELVEHHIQNALGELRQALEHRLVDCPAGLDDVFFKANLAFLRVRDALDGVQRFREEALNMHLEGVLETRG</sequence>
<dbReference type="RefSeq" id="WP_169771746.1">
    <property type="nucleotide sequence ID" value="NZ_CAMXYF010000011.1"/>
</dbReference>
<evidence type="ECO:0000313" key="2">
    <source>
        <dbReference type="Proteomes" id="UP000578252"/>
    </source>
</evidence>
<accession>A0A7Y0Y469</accession>
<organism evidence="1 2">
    <name type="scientific">Mobiluncus mulieris</name>
    <dbReference type="NCBI Taxonomy" id="2052"/>
    <lineage>
        <taxon>Bacteria</taxon>
        <taxon>Bacillati</taxon>
        <taxon>Actinomycetota</taxon>
        <taxon>Actinomycetes</taxon>
        <taxon>Actinomycetales</taxon>
        <taxon>Actinomycetaceae</taxon>
        <taxon>Mobiluncus</taxon>
    </lineage>
</organism>
<dbReference type="EMBL" id="JABCUR010000003">
    <property type="protein sequence ID" value="NMW64742.1"/>
    <property type="molecule type" value="Genomic_DNA"/>
</dbReference>
<dbReference type="AlphaFoldDB" id="A0A7Y0Y469"/>
<proteinExistence type="predicted"/>
<gene>
    <name evidence="1" type="ORF">HHJ78_04175</name>
</gene>
<protein>
    <submittedName>
        <fullName evidence="1">Uncharacterized protein</fullName>
    </submittedName>
</protein>
<comment type="caution">
    <text evidence="1">The sequence shown here is derived from an EMBL/GenBank/DDBJ whole genome shotgun (WGS) entry which is preliminary data.</text>
</comment>
<reference evidence="1 2" key="1">
    <citation type="submission" date="2020-04" db="EMBL/GenBank/DDBJ databases">
        <title>Antimicrobial susceptibility and clonality of vaginal-derived multi-drug resistant Mobiluncus isolates in China.</title>
        <authorList>
            <person name="Zhang X."/>
        </authorList>
    </citation>
    <scope>NUCLEOTIDE SEQUENCE [LARGE SCALE GENOMIC DNA]</scope>
    <source>
        <strain evidence="1 2">13</strain>
    </source>
</reference>